<dbReference type="Gene3D" id="3.10.10.10">
    <property type="entry name" value="HIV Type 1 Reverse Transcriptase, subunit A, domain 1"/>
    <property type="match status" value="1"/>
</dbReference>
<gene>
    <name evidence="11" type="ORF">SMACR_09794</name>
</gene>
<dbReference type="Proteomes" id="UP000433876">
    <property type="component" value="Unassembled WGS sequence"/>
</dbReference>
<dbReference type="GO" id="GO:0004519">
    <property type="term" value="F:endonuclease activity"/>
    <property type="evidence" value="ECO:0007669"/>
    <property type="project" value="UniProtKB-KW"/>
</dbReference>
<feature type="domain" description="Reverse transcriptase" evidence="10">
    <location>
        <begin position="227"/>
        <end position="406"/>
    </location>
</feature>
<proteinExistence type="predicted"/>
<reference evidence="11 12" key="1">
    <citation type="submission" date="2017-07" db="EMBL/GenBank/DDBJ databases">
        <title>Genome sequence of the Sordaria macrospora wild type strain R19027.</title>
        <authorList>
            <person name="Nowrousian M."/>
            <person name="Teichert I."/>
            <person name="Kueck U."/>
        </authorList>
    </citation>
    <scope>NUCLEOTIDE SEQUENCE [LARGE SCALE GENOMIC DNA]</scope>
    <source>
        <strain evidence="11 12">R19027</strain>
        <tissue evidence="11">Mycelium</tissue>
    </source>
</reference>
<evidence type="ECO:0000256" key="7">
    <source>
        <dbReference type="ARBA" id="ARBA00022801"/>
    </source>
</evidence>
<dbReference type="InterPro" id="IPR043502">
    <property type="entry name" value="DNA/RNA_pol_sf"/>
</dbReference>
<dbReference type="GO" id="GO:0016787">
    <property type="term" value="F:hydrolase activity"/>
    <property type="evidence" value="ECO:0007669"/>
    <property type="project" value="UniProtKB-KW"/>
</dbReference>
<dbReference type="CDD" id="cd09274">
    <property type="entry name" value="RNase_HI_RT_Ty3"/>
    <property type="match status" value="1"/>
</dbReference>
<dbReference type="Pfam" id="PF00078">
    <property type="entry name" value="RVT_1"/>
    <property type="match status" value="1"/>
</dbReference>
<dbReference type="EMBL" id="NMPR01000286">
    <property type="protein sequence ID" value="KAA8623962.1"/>
    <property type="molecule type" value="Genomic_DNA"/>
</dbReference>
<name>A0A8S8ZFT4_SORMA</name>
<dbReference type="Gene3D" id="2.40.70.10">
    <property type="entry name" value="Acid Proteases"/>
    <property type="match status" value="1"/>
</dbReference>
<evidence type="ECO:0000256" key="4">
    <source>
        <dbReference type="ARBA" id="ARBA00022695"/>
    </source>
</evidence>
<dbReference type="GO" id="GO:0003964">
    <property type="term" value="F:RNA-directed DNA polymerase activity"/>
    <property type="evidence" value="ECO:0007669"/>
    <property type="project" value="UniProtKB-KW"/>
</dbReference>
<dbReference type="PROSITE" id="PS50878">
    <property type="entry name" value="RT_POL"/>
    <property type="match status" value="1"/>
</dbReference>
<dbReference type="Gene3D" id="3.30.70.270">
    <property type="match status" value="2"/>
</dbReference>
<evidence type="ECO:0000256" key="1">
    <source>
        <dbReference type="ARBA" id="ARBA00004173"/>
    </source>
</evidence>
<dbReference type="EC" id="2.7.7.49" evidence="2"/>
<evidence type="ECO:0000313" key="11">
    <source>
        <dbReference type="EMBL" id="KAA8623962.1"/>
    </source>
</evidence>
<keyword evidence="6" id="KW-0255">Endonuclease</keyword>
<keyword evidence="4" id="KW-0548">Nucleotidyltransferase</keyword>
<dbReference type="InterPro" id="IPR041373">
    <property type="entry name" value="RT_RNaseH"/>
</dbReference>
<keyword evidence="8" id="KW-0695">RNA-directed DNA polymerase</keyword>
<keyword evidence="5" id="KW-0540">Nuclease</keyword>
<keyword evidence="9" id="KW-0496">Mitochondrion</keyword>
<dbReference type="InterPro" id="IPR050951">
    <property type="entry name" value="Retrovirus_Pol_polyprotein"/>
</dbReference>
<dbReference type="InterPro" id="IPR043128">
    <property type="entry name" value="Rev_trsase/Diguanyl_cyclase"/>
</dbReference>
<sequence length="652" mass="75360">MAMIDSGSSINLITPQTVNDWKIPWVLKKRPYRVYTFEGKSPSYEQGQVLRETVPLKVTINGDEQEIVFDITPIGKHDAILGRPWLRKYNPDIDWVNGTIKQWKPPVDKNPIEEVSVTDRKGWHPSLYETKPPLEPSRMVMFINNYPEEGPPPEPPPKTADEQLKDVPLQYRGYKIFRSSSECTLPAHGPWDHEIPLKEGAKPKYQKIYQLNAAQMKALKEYIDERLKLGHIRESQSPWGSPILFVPKKDGELRLVIDYRHLNSDTIKNRYPLPLIQEMRDRLGKATIFSKFDLTSAFSQIRMKKGEEIKTAFRTPLGHYEYRIMPQGLTNAPASFQARIDAVLKQFAGEFVMAYIDDIIVFSENEEQHQKHVHKVLAALEKAGLSVNPKKSEFHKEQVDFLGYRISPGQIRMDPTKIKDIAEWPAPITVTGVRGFLGFVNFYRRFIKGFGGIAKPLNDLTKKDAVFNWTKECDDAFNKLKQMILDDPILMLPDPDKEFEVETDASDWAMGGQLGQRDDQNRLHPIAFFSKAFRGPELNYPIHDKELMSIIWAFKEWRPWLSGTKEPVKVYSDHKNLTYFTSTKELNQRQTRWSEFLSQFNFNIYYRKGSENARADALSRQEDLKVNKEVTMSAALFQPNKDGSLRQHLSGR</sequence>
<evidence type="ECO:0000256" key="2">
    <source>
        <dbReference type="ARBA" id="ARBA00012493"/>
    </source>
</evidence>
<dbReference type="CDD" id="cd00303">
    <property type="entry name" value="retropepsin_like"/>
    <property type="match status" value="1"/>
</dbReference>
<dbReference type="SUPFAM" id="SSF56672">
    <property type="entry name" value="DNA/RNA polymerases"/>
    <property type="match status" value="1"/>
</dbReference>
<dbReference type="PANTHER" id="PTHR37984">
    <property type="entry name" value="PROTEIN CBG26694"/>
    <property type="match status" value="1"/>
</dbReference>
<accession>A0A8S8ZFT4</accession>
<dbReference type="InterPro" id="IPR021109">
    <property type="entry name" value="Peptidase_aspartic_dom_sf"/>
</dbReference>
<evidence type="ECO:0000256" key="8">
    <source>
        <dbReference type="ARBA" id="ARBA00022918"/>
    </source>
</evidence>
<evidence type="ECO:0000256" key="5">
    <source>
        <dbReference type="ARBA" id="ARBA00022722"/>
    </source>
</evidence>
<evidence type="ECO:0000256" key="3">
    <source>
        <dbReference type="ARBA" id="ARBA00022679"/>
    </source>
</evidence>
<dbReference type="FunFam" id="3.30.70.270:FF:000020">
    <property type="entry name" value="Transposon Tf2-6 polyprotein-like Protein"/>
    <property type="match status" value="1"/>
</dbReference>
<evidence type="ECO:0000256" key="6">
    <source>
        <dbReference type="ARBA" id="ARBA00022759"/>
    </source>
</evidence>
<comment type="caution">
    <text evidence="11">The sequence shown here is derived from an EMBL/GenBank/DDBJ whole genome shotgun (WGS) entry which is preliminary data.</text>
</comment>
<protein>
    <recommendedName>
        <fullName evidence="2">RNA-directed DNA polymerase</fullName>
        <ecNumber evidence="2">2.7.7.49</ecNumber>
    </recommendedName>
</protein>
<dbReference type="VEuPathDB" id="FungiDB:TMP_smack-hell_1"/>
<keyword evidence="7" id="KW-0378">Hydrolase</keyword>
<organism evidence="11 12">
    <name type="scientific">Sordaria macrospora</name>
    <dbReference type="NCBI Taxonomy" id="5147"/>
    <lineage>
        <taxon>Eukaryota</taxon>
        <taxon>Fungi</taxon>
        <taxon>Dikarya</taxon>
        <taxon>Ascomycota</taxon>
        <taxon>Pezizomycotina</taxon>
        <taxon>Sordariomycetes</taxon>
        <taxon>Sordariomycetidae</taxon>
        <taxon>Sordariales</taxon>
        <taxon>Sordariaceae</taxon>
        <taxon>Sordaria</taxon>
    </lineage>
</organism>
<dbReference type="AlphaFoldDB" id="A0A8S8ZFT4"/>
<evidence type="ECO:0000259" key="10">
    <source>
        <dbReference type="PROSITE" id="PS50878"/>
    </source>
</evidence>
<keyword evidence="3" id="KW-0808">Transferase</keyword>
<dbReference type="CDD" id="cd01647">
    <property type="entry name" value="RT_LTR"/>
    <property type="match status" value="1"/>
</dbReference>
<dbReference type="GO" id="GO:0005739">
    <property type="term" value="C:mitochondrion"/>
    <property type="evidence" value="ECO:0007669"/>
    <property type="project" value="UniProtKB-SubCell"/>
</dbReference>
<dbReference type="PANTHER" id="PTHR37984:SF5">
    <property type="entry name" value="PROTEIN NYNRIN-LIKE"/>
    <property type="match status" value="1"/>
</dbReference>
<dbReference type="InterPro" id="IPR000477">
    <property type="entry name" value="RT_dom"/>
</dbReference>
<evidence type="ECO:0000256" key="9">
    <source>
        <dbReference type="ARBA" id="ARBA00023128"/>
    </source>
</evidence>
<evidence type="ECO:0000313" key="12">
    <source>
        <dbReference type="Proteomes" id="UP000433876"/>
    </source>
</evidence>
<dbReference type="Pfam" id="PF17917">
    <property type="entry name" value="RT_RNaseH"/>
    <property type="match status" value="1"/>
</dbReference>
<comment type="subcellular location">
    <subcellularLocation>
        <location evidence="1">Mitochondrion</location>
    </subcellularLocation>
</comment>